<dbReference type="SUPFAM" id="SSF52029">
    <property type="entry name" value="GroEL apical domain-like"/>
    <property type="match status" value="1"/>
</dbReference>
<gene>
    <name evidence="6 10" type="primary">groL</name>
    <name evidence="6" type="synonym">groEL</name>
    <name evidence="10" type="ORF">KC678_03980</name>
</gene>
<evidence type="ECO:0000256" key="9">
    <source>
        <dbReference type="SAM" id="MobiDB-lite"/>
    </source>
</evidence>
<dbReference type="FunFam" id="3.50.7.10:FF:000001">
    <property type="entry name" value="60 kDa chaperonin"/>
    <property type="match status" value="1"/>
</dbReference>
<dbReference type="NCBIfam" id="NF009489">
    <property type="entry name" value="PRK12851.1"/>
    <property type="match status" value="1"/>
</dbReference>
<keyword evidence="3 6" id="KW-0067">ATP-binding</keyword>
<evidence type="ECO:0000256" key="7">
    <source>
        <dbReference type="RuleBase" id="RU000418"/>
    </source>
</evidence>
<dbReference type="GO" id="GO:0005524">
    <property type="term" value="F:ATP binding"/>
    <property type="evidence" value="ECO:0007669"/>
    <property type="project" value="UniProtKB-UniRule"/>
</dbReference>
<organism evidence="10 11">
    <name type="scientific">Candidatus Dojkabacteria bacterium</name>
    <dbReference type="NCBI Taxonomy" id="2099670"/>
    <lineage>
        <taxon>Bacteria</taxon>
        <taxon>Candidatus Dojkabacteria</taxon>
    </lineage>
</organism>
<comment type="similarity">
    <text evidence="1 6 7">Belongs to the chaperonin (HSP60) family.</text>
</comment>
<dbReference type="AlphaFoldDB" id="A0A955L1Y0"/>
<evidence type="ECO:0000256" key="1">
    <source>
        <dbReference type="ARBA" id="ARBA00006607"/>
    </source>
</evidence>
<dbReference type="EMBL" id="JAGQLJ010000095">
    <property type="protein sequence ID" value="MCA9381399.1"/>
    <property type="molecule type" value="Genomic_DNA"/>
</dbReference>
<accession>A0A955L1Y0</accession>
<dbReference type="GO" id="GO:0005737">
    <property type="term" value="C:cytoplasm"/>
    <property type="evidence" value="ECO:0007669"/>
    <property type="project" value="UniProtKB-SubCell"/>
</dbReference>
<proteinExistence type="inferred from homology"/>
<feature type="binding site" evidence="6">
    <location>
        <position position="492"/>
    </location>
    <ligand>
        <name>ATP</name>
        <dbReference type="ChEBI" id="CHEBI:30616"/>
    </ligand>
</feature>
<evidence type="ECO:0000256" key="2">
    <source>
        <dbReference type="ARBA" id="ARBA00022741"/>
    </source>
</evidence>
<feature type="compositionally biased region" description="Gly residues" evidence="9">
    <location>
        <begin position="532"/>
        <end position="542"/>
    </location>
</feature>
<dbReference type="NCBIfam" id="TIGR02348">
    <property type="entry name" value="GroEL"/>
    <property type="match status" value="1"/>
</dbReference>
<dbReference type="InterPro" id="IPR001844">
    <property type="entry name" value="Cpn60/GroEL"/>
</dbReference>
<protein>
    <recommendedName>
        <fullName evidence="6">Chaperonin GroEL</fullName>
        <ecNumber evidence="6">5.6.1.7</ecNumber>
    </recommendedName>
    <alternativeName>
        <fullName evidence="6">60 kDa chaperonin</fullName>
    </alternativeName>
    <alternativeName>
        <fullName evidence="6">Chaperonin-60</fullName>
        <shortName evidence="6">Cpn60</shortName>
    </alternativeName>
</protein>
<dbReference type="PRINTS" id="PR00298">
    <property type="entry name" value="CHAPERONIN60"/>
</dbReference>
<comment type="function">
    <text evidence="6 8">Together with its co-chaperonin GroES, plays an essential role in assisting protein folding. The GroEL-GroES system forms a nano-cage that allows encapsulation of the non-native substrate proteins and provides a physical environment optimized to promote and accelerate protein folding.</text>
</comment>
<dbReference type="GO" id="GO:0051082">
    <property type="term" value="F:unfolded protein binding"/>
    <property type="evidence" value="ECO:0007669"/>
    <property type="project" value="UniProtKB-UniRule"/>
</dbReference>
<keyword evidence="5 6" id="KW-0413">Isomerase</keyword>
<dbReference type="InterPro" id="IPR027413">
    <property type="entry name" value="GROEL-like_equatorial_sf"/>
</dbReference>
<evidence type="ECO:0000256" key="5">
    <source>
        <dbReference type="ARBA" id="ARBA00023235"/>
    </source>
</evidence>
<evidence type="ECO:0000256" key="3">
    <source>
        <dbReference type="ARBA" id="ARBA00022840"/>
    </source>
</evidence>
<dbReference type="SUPFAM" id="SSF48592">
    <property type="entry name" value="GroEL equatorial domain-like"/>
    <property type="match status" value="1"/>
</dbReference>
<evidence type="ECO:0000256" key="6">
    <source>
        <dbReference type="HAMAP-Rule" id="MF_00600"/>
    </source>
</evidence>
<dbReference type="NCBIfam" id="NF009488">
    <property type="entry name" value="PRK12850.1"/>
    <property type="match status" value="1"/>
</dbReference>
<comment type="subunit">
    <text evidence="6 8">Forms a cylinder of 14 subunits composed of two heptameric rings stacked back-to-back. Interacts with the co-chaperonin GroES.</text>
</comment>
<dbReference type="NCBIfam" id="NF000592">
    <property type="entry name" value="PRK00013.1"/>
    <property type="match status" value="1"/>
</dbReference>
<feature type="region of interest" description="Disordered" evidence="9">
    <location>
        <begin position="523"/>
        <end position="542"/>
    </location>
</feature>
<dbReference type="GO" id="GO:0016853">
    <property type="term" value="F:isomerase activity"/>
    <property type="evidence" value="ECO:0007669"/>
    <property type="project" value="UniProtKB-KW"/>
</dbReference>
<evidence type="ECO:0000256" key="4">
    <source>
        <dbReference type="ARBA" id="ARBA00023186"/>
    </source>
</evidence>
<name>A0A955L1Y0_9BACT</name>
<dbReference type="EC" id="5.6.1.7" evidence="6"/>
<dbReference type="InterPro" id="IPR002423">
    <property type="entry name" value="Cpn60/GroEL/TCP-1"/>
</dbReference>
<comment type="subcellular location">
    <subcellularLocation>
        <location evidence="6">Cytoplasm</location>
    </subcellularLocation>
</comment>
<dbReference type="Pfam" id="PF00118">
    <property type="entry name" value="Cpn60_TCP1"/>
    <property type="match status" value="1"/>
</dbReference>
<evidence type="ECO:0000313" key="10">
    <source>
        <dbReference type="EMBL" id="MCA9381399.1"/>
    </source>
</evidence>
<sequence length="542" mass="57546">MAKQITYNEEARKKMQVGVDKLANAVKVTLGPKGRNVAIEKSYGVPHITKDGVSIAKEIELEDKLENLGAKIVVEAASKAADVAGDGTTTAVVLTQAIIREGFKNVTAGANPMAIRKGIEKGVETVVKALLDSAKQVKGKEDYKRVATISANGDEEIGEILASIIDKVGSQGVVTVEDGQTFGLVEKFVEGMQFDKGYISPYFAAGSEDQTVEVEKPVILITDKKLSAAKELFEALERVVTARARDIVIIAEDVDGDALANLIINKLKGHLNVVAVKAPAFADRRKAMLQDIAVLTGGTLITDDLGKKIEDTMPEEFGKADKVKVTKDETVIINGAGDSKMIKARIAEIETEIANTNSDYDKEKLQERLAKLTGGVAVLEVGAASEVEQKEKKDRIDDALQATRAAIEEGVVAGGGVALLNAVKALDKVKVDSDEEEVGVKILRNALEAPFRQIMDNAGVEAASYIKEMAGGKGFDARAGKVVDMIKEGIIDPVKVTRSALQNAASVAMLLLTTEAVVTEIPSDKDDMPAMPGGGMGMGGMM</sequence>
<dbReference type="SUPFAM" id="SSF54849">
    <property type="entry name" value="GroEL-intermediate domain like"/>
    <property type="match status" value="1"/>
</dbReference>
<dbReference type="GO" id="GO:0140662">
    <property type="term" value="F:ATP-dependent protein folding chaperone"/>
    <property type="evidence" value="ECO:0007669"/>
    <property type="project" value="InterPro"/>
</dbReference>
<dbReference type="Gene3D" id="3.30.260.10">
    <property type="entry name" value="TCP-1-like chaperonin intermediate domain"/>
    <property type="match status" value="1"/>
</dbReference>
<dbReference type="GO" id="GO:0042026">
    <property type="term" value="P:protein refolding"/>
    <property type="evidence" value="ECO:0007669"/>
    <property type="project" value="UniProtKB-UniRule"/>
</dbReference>
<keyword evidence="4 6" id="KW-0143">Chaperone</keyword>
<dbReference type="Gene3D" id="1.10.560.10">
    <property type="entry name" value="GroEL-like equatorial domain"/>
    <property type="match status" value="1"/>
</dbReference>
<dbReference type="CDD" id="cd03344">
    <property type="entry name" value="GroEL"/>
    <property type="match status" value="1"/>
</dbReference>
<comment type="caution">
    <text evidence="6">Lacks conserved residue(s) required for the propagation of feature annotation.</text>
</comment>
<feature type="binding site" evidence="6">
    <location>
        <begin position="29"/>
        <end position="32"/>
    </location>
    <ligand>
        <name>ATP</name>
        <dbReference type="ChEBI" id="CHEBI:30616"/>
    </ligand>
</feature>
<reference evidence="10" key="1">
    <citation type="submission" date="2020-04" db="EMBL/GenBank/DDBJ databases">
        <authorList>
            <person name="Zhang T."/>
        </authorList>
    </citation>
    <scope>NUCLEOTIDE SEQUENCE</scope>
    <source>
        <strain evidence="10">HKST-UBA13</strain>
    </source>
</reference>
<evidence type="ECO:0000256" key="8">
    <source>
        <dbReference type="RuleBase" id="RU000419"/>
    </source>
</evidence>
<evidence type="ECO:0000313" key="11">
    <source>
        <dbReference type="Proteomes" id="UP000775877"/>
    </source>
</evidence>
<dbReference type="InterPro" id="IPR018370">
    <property type="entry name" value="Chaperonin_Cpn60_CS"/>
</dbReference>
<feature type="binding site" evidence="6">
    <location>
        <begin position="86"/>
        <end position="90"/>
    </location>
    <ligand>
        <name>ATP</name>
        <dbReference type="ChEBI" id="CHEBI:30616"/>
    </ligand>
</feature>
<dbReference type="Gene3D" id="3.50.7.10">
    <property type="entry name" value="GroEL"/>
    <property type="match status" value="1"/>
</dbReference>
<comment type="caution">
    <text evidence="10">The sequence shown here is derived from an EMBL/GenBank/DDBJ whole genome shotgun (WGS) entry which is preliminary data.</text>
</comment>
<dbReference type="HAMAP" id="MF_00600">
    <property type="entry name" value="CH60"/>
    <property type="match status" value="1"/>
</dbReference>
<keyword evidence="2 6" id="KW-0547">Nucleotide-binding</keyword>
<feature type="binding site" evidence="6">
    <location>
        <position position="415"/>
    </location>
    <ligand>
        <name>ATP</name>
        <dbReference type="ChEBI" id="CHEBI:30616"/>
    </ligand>
</feature>
<dbReference type="InterPro" id="IPR027409">
    <property type="entry name" value="GroEL-like_apical_dom_sf"/>
</dbReference>
<dbReference type="Proteomes" id="UP000775877">
    <property type="component" value="Unassembled WGS sequence"/>
</dbReference>
<dbReference type="PROSITE" id="PS00296">
    <property type="entry name" value="CHAPERONINS_CPN60"/>
    <property type="match status" value="1"/>
</dbReference>
<dbReference type="PANTHER" id="PTHR45633">
    <property type="entry name" value="60 KDA HEAT SHOCK PROTEIN, MITOCHONDRIAL"/>
    <property type="match status" value="1"/>
</dbReference>
<dbReference type="InterPro" id="IPR027410">
    <property type="entry name" value="TCP-1-like_intermed_sf"/>
</dbReference>
<keyword evidence="6" id="KW-0963">Cytoplasm</keyword>
<feature type="binding site" evidence="6">
    <location>
        <position position="50"/>
    </location>
    <ligand>
        <name>ATP</name>
        <dbReference type="ChEBI" id="CHEBI:30616"/>
    </ligand>
</feature>
<dbReference type="NCBIfam" id="NF009487">
    <property type="entry name" value="PRK12849.1"/>
    <property type="match status" value="1"/>
</dbReference>
<reference evidence="10" key="2">
    <citation type="journal article" date="2021" name="Microbiome">
        <title>Successional dynamics and alternative stable states in a saline activated sludge microbial community over 9 years.</title>
        <authorList>
            <person name="Wang Y."/>
            <person name="Ye J."/>
            <person name="Ju F."/>
            <person name="Liu L."/>
            <person name="Boyd J.A."/>
            <person name="Deng Y."/>
            <person name="Parks D.H."/>
            <person name="Jiang X."/>
            <person name="Yin X."/>
            <person name="Woodcroft B.J."/>
            <person name="Tyson G.W."/>
            <person name="Hugenholtz P."/>
            <person name="Polz M.F."/>
            <person name="Zhang T."/>
        </authorList>
    </citation>
    <scope>NUCLEOTIDE SEQUENCE</scope>
    <source>
        <strain evidence="10">HKST-UBA13</strain>
    </source>
</reference>